<dbReference type="PROSITE" id="PS51306">
    <property type="entry name" value="ASD1"/>
    <property type="match status" value="1"/>
</dbReference>
<gene>
    <name evidence="11" type="ORF">E1301_Tti019822</name>
</gene>
<feature type="compositionally biased region" description="Polar residues" evidence="8">
    <location>
        <begin position="30"/>
        <end position="40"/>
    </location>
</feature>
<evidence type="ECO:0000313" key="12">
    <source>
        <dbReference type="Proteomes" id="UP000324632"/>
    </source>
</evidence>
<dbReference type="InterPro" id="IPR014799">
    <property type="entry name" value="ASD2_dom"/>
</dbReference>
<dbReference type="GO" id="GO:0005912">
    <property type="term" value="C:adherens junction"/>
    <property type="evidence" value="ECO:0007669"/>
    <property type="project" value="TreeGrafter"/>
</dbReference>
<evidence type="ECO:0000256" key="8">
    <source>
        <dbReference type="SAM" id="MobiDB-lite"/>
    </source>
</evidence>
<feature type="compositionally biased region" description="Basic and acidic residues" evidence="8">
    <location>
        <begin position="1061"/>
        <end position="1073"/>
    </location>
</feature>
<feature type="domain" description="ASD2" evidence="10">
    <location>
        <begin position="1094"/>
        <end position="1364"/>
    </location>
</feature>
<dbReference type="GO" id="GO:0005874">
    <property type="term" value="C:microtubule"/>
    <property type="evidence" value="ECO:0007669"/>
    <property type="project" value="UniProtKB-KW"/>
</dbReference>
<organism evidence="11 12">
    <name type="scientific">Triplophysa tibetana</name>
    <dbReference type="NCBI Taxonomy" id="1572043"/>
    <lineage>
        <taxon>Eukaryota</taxon>
        <taxon>Metazoa</taxon>
        <taxon>Chordata</taxon>
        <taxon>Craniata</taxon>
        <taxon>Vertebrata</taxon>
        <taxon>Euteleostomi</taxon>
        <taxon>Actinopterygii</taxon>
        <taxon>Neopterygii</taxon>
        <taxon>Teleostei</taxon>
        <taxon>Ostariophysi</taxon>
        <taxon>Cypriniformes</taxon>
        <taxon>Nemacheilidae</taxon>
        <taxon>Triplophysa</taxon>
    </lineage>
</organism>
<feature type="compositionally biased region" description="Polar residues" evidence="8">
    <location>
        <begin position="710"/>
        <end position="730"/>
    </location>
</feature>
<dbReference type="PROSITE" id="PS51307">
    <property type="entry name" value="ASD2"/>
    <property type="match status" value="1"/>
</dbReference>
<name>A0A5A9PIG2_9TELE</name>
<evidence type="ECO:0000256" key="7">
    <source>
        <dbReference type="PROSITE-ProRule" id="PRU00637"/>
    </source>
</evidence>
<feature type="region of interest" description="Disordered" evidence="8">
    <location>
        <begin position="1140"/>
        <end position="1183"/>
    </location>
</feature>
<keyword evidence="6" id="KW-0206">Cytoskeleton</keyword>
<feature type="compositionally biased region" description="Polar residues" evidence="8">
    <location>
        <begin position="1021"/>
        <end position="1037"/>
    </location>
</feature>
<keyword evidence="4" id="KW-0493">Microtubule</keyword>
<protein>
    <submittedName>
        <fullName evidence="11">Protein Shroom1 APX</fullName>
    </submittedName>
</protein>
<feature type="compositionally biased region" description="Polar residues" evidence="8">
    <location>
        <begin position="465"/>
        <end position="480"/>
    </location>
</feature>
<feature type="compositionally biased region" description="Pro residues" evidence="8">
    <location>
        <begin position="119"/>
        <end position="128"/>
    </location>
</feature>
<comment type="subcellular location">
    <subcellularLocation>
        <location evidence="1">Cytoplasm</location>
        <location evidence="1">Cytoskeleton</location>
    </subcellularLocation>
</comment>
<keyword evidence="5 7" id="KW-0009">Actin-binding</keyword>
<evidence type="ECO:0000256" key="5">
    <source>
        <dbReference type="ARBA" id="ARBA00023203"/>
    </source>
</evidence>
<feature type="region of interest" description="Disordered" evidence="8">
    <location>
        <begin position="113"/>
        <end position="132"/>
    </location>
</feature>
<feature type="compositionally biased region" description="Basic residues" evidence="8">
    <location>
        <begin position="1140"/>
        <end position="1150"/>
    </location>
</feature>
<dbReference type="PANTHER" id="PTHR15012:SF37">
    <property type="entry name" value="PROTEIN SHROOM1"/>
    <property type="match status" value="1"/>
</dbReference>
<feature type="domain" description="ASD1" evidence="9">
    <location>
        <begin position="503"/>
        <end position="626"/>
    </location>
</feature>
<feature type="region of interest" description="Disordered" evidence="8">
    <location>
        <begin position="141"/>
        <end position="167"/>
    </location>
</feature>
<dbReference type="Pfam" id="PF08687">
    <property type="entry name" value="ASD2"/>
    <property type="match status" value="1"/>
</dbReference>
<comment type="caution">
    <text evidence="11">The sequence shown here is derived from an EMBL/GenBank/DDBJ whole genome shotgun (WGS) entry which is preliminary data.</text>
</comment>
<dbReference type="Proteomes" id="UP000324632">
    <property type="component" value="Chromosome 6"/>
</dbReference>
<dbReference type="GO" id="GO:0030864">
    <property type="term" value="C:cortical actin cytoskeleton"/>
    <property type="evidence" value="ECO:0007669"/>
    <property type="project" value="TreeGrafter"/>
</dbReference>
<dbReference type="PANTHER" id="PTHR15012">
    <property type="entry name" value="APICAL PROTEIN/SHROOM-RELATED"/>
    <property type="match status" value="1"/>
</dbReference>
<sequence length="1365" mass="153182">MDSYHFHFERMSNLDLHPLSLPVSRLSPAKSSGSIDQYTNHHSKGDSAYSSFSGGSTVPDYPSPFLLDDLQSNSLHYTDLKYAKAKYSPTFLDSDSKSMDHIYRSMEAIAQQSSAVPTNPLPPPPPPARLDSFVTTKNLENSRARQSPEGQLADVSTSQQSRTSRNLEQCGVQTEPIYGCGFSQPFQKDQPNQGLVDKTVEPQKPNRLPLQICQPEHVQQSRSGHSETHRKRSYSAYGRPSVEQQCYVSSCHMPQKSTSGSIHHKGQFYFVTGVFNSPESGVTQGDSASIADSSEWSYTVQRRRQSCPDGPSGRLFFQEELKFTNHNDIVEPNSKVINPSCTSELTSQGVEEVIMSKEIERHHSSCHPIFYCGPEESLVGNMMTPALIKEDPKTIEPLTSILRQPQVDVGNEKISKETTPLLYHLTGANRASFTNTLKNENDCGMGSKIPDCDNDKQKAGRDGQISPSSEHQQNAISNEQPADFPYLCGTLDDSYKKYYKEKLKDAQSKVLRETSFKRRDLQLSWPHRIKHQPDKKLSVVPTGPLLQKMQPSLDKFTHQLHKHQLTEKENVKHEPDLSQEIEKIIEKEKSQNIAQPQVPRVGCRKRLTADQKKLSHSEPEKLHQLADEPAHMTCRSLGNEGEGLLSEGDHGLVAERKKMFETRGRAMSASNFSKSSLKNLQQKALAAYMERKTGQKVAEPQQHVPPVPSHRNSTAGRLSDSGSRYNSSIAGSKKIHRPLSAGRILDSVSSSVKYAQFVNAQPRGHSRQSSWREESTKAGKSSSAENLLDQPEQPEFFRARSTSTPYPLQVPKYSYEFSTIHNEGISSAHSKVVGGTVVYHSHTVSEPDDRRVRRIAPRGKSLEELGVSKTSKPEVLSKSSEQLDQQQGKQVVSGKDKRSVSFLAEGTHTEKWLFSSGEQTNNFQAGPDWQHLTSSVKHLYPHEDKIQMAPYSDGSKNGDNTVMSVRSTEADEITLETGSKELNTSCQYVSNQDISLSHGITTVPNLWPSTSEINETRNRPSSETIVVEPQNTRSTPCSEREPTPTFPDIQDVESSQISAVNREEDGDEKKEDGSLVIENKVPEGNGPKKKLEWEVLVQEVVSADQSLACTLYPIANRKTGLMLMEELLSEDTLLMEEHYKKKQEQKRNHSHSTETLVEDKPLKSPSSLNNEASPTNQIACNTETDVTEKKRKLIAHIEEGLTSLQEVRSTLRAEEKDNGKRGDAIETLVRESCLPAELERYRQFIGDLERVISLLLCLSARLARIQNALTTVDDTTDTEEKQSLDNRHRLLCKQRDDAKDLKDNLDRRERVVSVFLSKQLTDAQLQEYRRFVQTKASLLIRLKDLDEKQRLGEEQIEALLTSIPR</sequence>
<feature type="region of interest" description="Disordered" evidence="8">
    <location>
        <begin position="695"/>
        <end position="730"/>
    </location>
</feature>
<evidence type="ECO:0000256" key="3">
    <source>
        <dbReference type="ARBA" id="ARBA00022490"/>
    </source>
</evidence>
<proteinExistence type="inferred from homology"/>
<feature type="compositionally biased region" description="Polar residues" evidence="8">
    <location>
        <begin position="1164"/>
        <end position="1183"/>
    </location>
</feature>
<dbReference type="Gene3D" id="6.10.250.3120">
    <property type="match status" value="1"/>
</dbReference>
<dbReference type="GO" id="GO:0051015">
    <property type="term" value="F:actin filament binding"/>
    <property type="evidence" value="ECO:0007669"/>
    <property type="project" value="InterPro"/>
</dbReference>
<feature type="compositionally biased region" description="Polar residues" evidence="8">
    <location>
        <begin position="877"/>
        <end position="890"/>
    </location>
</feature>
<dbReference type="Pfam" id="PF08688">
    <property type="entry name" value="ASD1"/>
    <property type="match status" value="1"/>
</dbReference>
<evidence type="ECO:0000256" key="6">
    <source>
        <dbReference type="ARBA" id="ARBA00023212"/>
    </source>
</evidence>
<evidence type="ECO:0000259" key="9">
    <source>
        <dbReference type="PROSITE" id="PS51306"/>
    </source>
</evidence>
<feature type="region of interest" description="Disordered" evidence="8">
    <location>
        <begin position="759"/>
        <end position="793"/>
    </location>
</feature>
<keyword evidence="3" id="KW-0963">Cytoplasm</keyword>
<feature type="region of interest" description="Disordered" evidence="8">
    <location>
        <begin position="1007"/>
        <end position="1086"/>
    </location>
</feature>
<dbReference type="GO" id="GO:0016324">
    <property type="term" value="C:apical plasma membrane"/>
    <property type="evidence" value="ECO:0007669"/>
    <property type="project" value="TreeGrafter"/>
</dbReference>
<feature type="region of interest" description="Disordered" evidence="8">
    <location>
        <begin position="448"/>
        <end position="482"/>
    </location>
</feature>
<evidence type="ECO:0000259" key="10">
    <source>
        <dbReference type="PROSITE" id="PS51307"/>
    </source>
</evidence>
<accession>A0A5A9PIG2</accession>
<evidence type="ECO:0000256" key="4">
    <source>
        <dbReference type="ARBA" id="ARBA00022701"/>
    </source>
</evidence>
<comment type="similarity">
    <text evidence="2">Belongs to the shroom family.</text>
</comment>
<reference evidence="11 12" key="1">
    <citation type="journal article" date="2019" name="Mol. Ecol. Resour.">
        <title>Chromosome-level genome assembly of Triplophysa tibetana, a fish adapted to the harsh high-altitude environment of the Tibetan Plateau.</title>
        <authorList>
            <person name="Yang X."/>
            <person name="Liu H."/>
            <person name="Ma Z."/>
            <person name="Zou Y."/>
            <person name="Zou M."/>
            <person name="Mao Y."/>
            <person name="Li X."/>
            <person name="Wang H."/>
            <person name="Chen T."/>
            <person name="Wang W."/>
            <person name="Yang R."/>
        </authorList>
    </citation>
    <scope>NUCLEOTIDE SEQUENCE [LARGE SCALE GENOMIC DNA]</scope>
    <source>
        <strain evidence="11">TTIB1903HZAU</strain>
        <tissue evidence="11">Muscle</tissue>
    </source>
</reference>
<keyword evidence="12" id="KW-1185">Reference proteome</keyword>
<evidence type="ECO:0000313" key="11">
    <source>
        <dbReference type="EMBL" id="KAA0720477.1"/>
    </source>
</evidence>
<evidence type="ECO:0000256" key="1">
    <source>
        <dbReference type="ARBA" id="ARBA00004245"/>
    </source>
</evidence>
<feature type="region of interest" description="Disordered" evidence="8">
    <location>
        <begin position="30"/>
        <end position="55"/>
    </location>
</feature>
<feature type="compositionally biased region" description="Basic and acidic residues" evidence="8">
    <location>
        <begin position="450"/>
        <end position="461"/>
    </location>
</feature>
<evidence type="ECO:0000256" key="2">
    <source>
        <dbReference type="ARBA" id="ARBA00006469"/>
    </source>
</evidence>
<dbReference type="GO" id="GO:0043296">
    <property type="term" value="C:apical junction complex"/>
    <property type="evidence" value="ECO:0007669"/>
    <property type="project" value="TreeGrafter"/>
</dbReference>
<feature type="region of interest" description="Disordered" evidence="8">
    <location>
        <begin position="844"/>
        <end position="894"/>
    </location>
</feature>
<dbReference type="EMBL" id="SOYY01000006">
    <property type="protein sequence ID" value="KAA0720477.1"/>
    <property type="molecule type" value="Genomic_DNA"/>
</dbReference>
<dbReference type="InterPro" id="IPR027685">
    <property type="entry name" value="Shroom_fam"/>
</dbReference>
<dbReference type="GO" id="GO:0007015">
    <property type="term" value="P:actin filament organization"/>
    <property type="evidence" value="ECO:0007669"/>
    <property type="project" value="TreeGrafter"/>
</dbReference>
<feature type="region of interest" description="Disordered" evidence="8">
    <location>
        <begin position="216"/>
        <end position="236"/>
    </location>
</feature>
<dbReference type="InterPro" id="IPR014800">
    <property type="entry name" value="ASD1_dom"/>
</dbReference>